<evidence type="ECO:0000259" key="2">
    <source>
        <dbReference type="Pfam" id="PF18545"/>
    </source>
</evidence>
<comment type="caution">
    <text evidence="3">The sequence shown here is derived from an EMBL/GenBank/DDBJ whole genome shotgun (WGS) entry which is preliminary data.</text>
</comment>
<feature type="domain" description="Halobacterial output" evidence="2">
    <location>
        <begin position="15"/>
        <end position="86"/>
    </location>
</feature>
<dbReference type="Proteomes" id="UP001597187">
    <property type="component" value="Unassembled WGS sequence"/>
</dbReference>
<gene>
    <name evidence="3" type="ORF">ACFSBT_12150</name>
</gene>
<evidence type="ECO:0000313" key="4">
    <source>
        <dbReference type="Proteomes" id="UP001597187"/>
    </source>
</evidence>
<evidence type="ECO:0000256" key="1">
    <source>
        <dbReference type="SAM" id="MobiDB-lite"/>
    </source>
</evidence>
<keyword evidence="4" id="KW-1185">Reference proteome</keyword>
<name>A0ABD6AWR2_9EURY</name>
<dbReference type="EMBL" id="JBHUDC010000005">
    <property type="protein sequence ID" value="MFD1514032.1"/>
    <property type="molecule type" value="Genomic_DNA"/>
</dbReference>
<accession>A0ABD6AWR2</accession>
<feature type="region of interest" description="Disordered" evidence="1">
    <location>
        <begin position="77"/>
        <end position="98"/>
    </location>
</feature>
<sequence>MRDSAADTTGRLTCESLVVAVVEALATARDVDPLDLPPLHDYVDVDALSTLFRTPAGTDRGNGWVTFPVERHEVRVSDDGSVAVSPLDAGADDSATYN</sequence>
<reference evidence="3 4" key="1">
    <citation type="journal article" date="2019" name="Int. J. Syst. Evol. Microbiol.">
        <title>The Global Catalogue of Microorganisms (GCM) 10K type strain sequencing project: providing services to taxonomists for standard genome sequencing and annotation.</title>
        <authorList>
            <consortium name="The Broad Institute Genomics Platform"/>
            <consortium name="The Broad Institute Genome Sequencing Center for Infectious Disease"/>
            <person name="Wu L."/>
            <person name="Ma J."/>
        </authorList>
    </citation>
    <scope>NUCLEOTIDE SEQUENCE [LARGE SCALE GENOMIC DNA]</scope>
    <source>
        <strain evidence="3 4">CGMCC 1.12563</strain>
    </source>
</reference>
<dbReference type="InterPro" id="IPR040624">
    <property type="entry name" value="HalOD1"/>
</dbReference>
<protein>
    <submittedName>
        <fullName evidence="3">HalOD1 output domain-containing protein</fullName>
    </submittedName>
</protein>
<dbReference type="Pfam" id="PF18545">
    <property type="entry name" value="HalOD1"/>
    <property type="match status" value="1"/>
</dbReference>
<evidence type="ECO:0000313" key="3">
    <source>
        <dbReference type="EMBL" id="MFD1514032.1"/>
    </source>
</evidence>
<dbReference type="AlphaFoldDB" id="A0ABD6AWR2"/>
<proteinExistence type="predicted"/>
<dbReference type="RefSeq" id="WP_250873987.1">
    <property type="nucleotide sequence ID" value="NZ_JALXFV010000005.1"/>
</dbReference>
<organism evidence="3 4">
    <name type="scientific">Halomarina rubra</name>
    <dbReference type="NCBI Taxonomy" id="2071873"/>
    <lineage>
        <taxon>Archaea</taxon>
        <taxon>Methanobacteriati</taxon>
        <taxon>Methanobacteriota</taxon>
        <taxon>Stenosarchaea group</taxon>
        <taxon>Halobacteria</taxon>
        <taxon>Halobacteriales</taxon>
        <taxon>Natronomonadaceae</taxon>
        <taxon>Halomarina</taxon>
    </lineage>
</organism>